<name>A0A1I6G2F8_9RHOB</name>
<dbReference type="Proteomes" id="UP000199478">
    <property type="component" value="Unassembled WGS sequence"/>
</dbReference>
<gene>
    <name evidence="1" type="ORF">SAMN04488005_0953</name>
</gene>
<sequence>MQKNKSTMLAVAALAIIAVIALTFVMTMGRTADEPFVKLEETAPSGPVMVVEQSAVGSWTVATYEILQTPDGALSAMLTFDTANSEECANFVKQAQPWLTMCDIAATQGYPVIMEGSLVQSYQDTTVYDGMLVRTDTSDEYRAAFSEAPFDSYNMRMSPVPGNNLDQAQNFFFDADASAARSEILRIEEMREKG</sequence>
<dbReference type="RefSeq" id="WP_131802281.1">
    <property type="nucleotide sequence ID" value="NZ_FOYP01000001.1"/>
</dbReference>
<proteinExistence type="predicted"/>
<dbReference type="OrthoDB" id="9823972at2"/>
<protein>
    <submittedName>
        <fullName evidence="1">Uncharacterized protein</fullName>
    </submittedName>
</protein>
<organism evidence="1 2">
    <name type="scientific">Yoonia tamlensis</name>
    <dbReference type="NCBI Taxonomy" id="390270"/>
    <lineage>
        <taxon>Bacteria</taxon>
        <taxon>Pseudomonadati</taxon>
        <taxon>Pseudomonadota</taxon>
        <taxon>Alphaproteobacteria</taxon>
        <taxon>Rhodobacterales</taxon>
        <taxon>Paracoccaceae</taxon>
        <taxon>Yoonia</taxon>
    </lineage>
</organism>
<accession>A0A1I6G2F8</accession>
<reference evidence="2" key="1">
    <citation type="submission" date="2016-10" db="EMBL/GenBank/DDBJ databases">
        <authorList>
            <person name="Varghese N."/>
            <person name="Submissions S."/>
        </authorList>
    </citation>
    <scope>NUCLEOTIDE SEQUENCE [LARGE SCALE GENOMIC DNA]</scope>
    <source>
        <strain evidence="2">DSM 26879</strain>
    </source>
</reference>
<evidence type="ECO:0000313" key="2">
    <source>
        <dbReference type="Proteomes" id="UP000199478"/>
    </source>
</evidence>
<dbReference type="AlphaFoldDB" id="A0A1I6G2F8"/>
<evidence type="ECO:0000313" key="1">
    <source>
        <dbReference type="EMBL" id="SFR36311.1"/>
    </source>
</evidence>
<dbReference type="EMBL" id="FOYP01000001">
    <property type="protein sequence ID" value="SFR36311.1"/>
    <property type="molecule type" value="Genomic_DNA"/>
</dbReference>
<keyword evidence="2" id="KW-1185">Reference proteome</keyword>